<keyword evidence="8" id="KW-0326">Glycosidase</keyword>
<dbReference type="InterPro" id="IPR001223">
    <property type="entry name" value="Glyco_hydro18_cat"/>
</dbReference>
<dbReference type="GO" id="GO:0006032">
    <property type="term" value="P:chitin catabolic process"/>
    <property type="evidence" value="ECO:0007669"/>
    <property type="project" value="UniProtKB-KW"/>
</dbReference>
<evidence type="ECO:0000256" key="3">
    <source>
        <dbReference type="ARBA" id="ARBA00022669"/>
    </source>
</evidence>
<evidence type="ECO:0000256" key="2">
    <source>
        <dbReference type="ARBA" id="ARBA00012729"/>
    </source>
</evidence>
<dbReference type="Pfam" id="PF02018">
    <property type="entry name" value="CBM_4_9"/>
    <property type="match status" value="1"/>
</dbReference>
<dbReference type="EC" id="3.2.1.14" evidence="2"/>
<dbReference type="SUPFAM" id="SSF51445">
    <property type="entry name" value="(Trans)glycosidases"/>
    <property type="match status" value="1"/>
</dbReference>
<evidence type="ECO:0000256" key="8">
    <source>
        <dbReference type="ARBA" id="ARBA00023295"/>
    </source>
</evidence>
<keyword evidence="5" id="KW-0378">Hydrolase</keyword>
<proteinExistence type="predicted"/>
<dbReference type="Gene3D" id="3.20.20.80">
    <property type="entry name" value="Glycosidases"/>
    <property type="match status" value="1"/>
</dbReference>
<evidence type="ECO:0000256" key="1">
    <source>
        <dbReference type="ARBA" id="ARBA00000822"/>
    </source>
</evidence>
<evidence type="ECO:0000256" key="4">
    <source>
        <dbReference type="ARBA" id="ARBA00022729"/>
    </source>
</evidence>
<dbReference type="PANTHER" id="PTHR42976:SF1">
    <property type="entry name" value="GH18 DOMAIN-CONTAINING PROTEIN-RELATED"/>
    <property type="match status" value="1"/>
</dbReference>
<dbReference type="Pfam" id="PF00704">
    <property type="entry name" value="Glyco_hydro_18"/>
    <property type="match status" value="1"/>
</dbReference>
<evidence type="ECO:0000256" key="10">
    <source>
        <dbReference type="SAM" id="SignalP"/>
    </source>
</evidence>
<evidence type="ECO:0000256" key="7">
    <source>
        <dbReference type="ARBA" id="ARBA00023277"/>
    </source>
</evidence>
<dbReference type="PANTHER" id="PTHR42976">
    <property type="entry name" value="BIFUNCTIONAL CHITINASE/LYSOZYME-RELATED"/>
    <property type="match status" value="1"/>
</dbReference>
<dbReference type="InterPro" id="IPR052750">
    <property type="entry name" value="GH18_Chitinase"/>
</dbReference>
<dbReference type="OrthoDB" id="99456at2"/>
<evidence type="ECO:0000256" key="6">
    <source>
        <dbReference type="ARBA" id="ARBA00023024"/>
    </source>
</evidence>
<name>A0A401YIU1_9ACTN</name>
<protein>
    <recommendedName>
        <fullName evidence="2">chitinase</fullName>
        <ecNumber evidence="2">3.2.1.14</ecNumber>
    </recommendedName>
</protein>
<reference evidence="12 13" key="1">
    <citation type="submission" date="2018-12" db="EMBL/GenBank/DDBJ databases">
        <title>Draft genome sequence of Embleya hyalina NBRC 13850T.</title>
        <authorList>
            <person name="Komaki H."/>
            <person name="Hosoyama A."/>
            <person name="Kimura A."/>
            <person name="Ichikawa N."/>
            <person name="Tamura T."/>
        </authorList>
    </citation>
    <scope>NUCLEOTIDE SEQUENCE [LARGE SCALE GENOMIC DNA]</scope>
    <source>
        <strain evidence="12 13">NBRC 13850</strain>
    </source>
</reference>
<keyword evidence="6" id="KW-0146">Chitin degradation</keyword>
<accession>A0A401YIU1</accession>
<feature type="signal peptide" evidence="10">
    <location>
        <begin position="1"/>
        <end position="33"/>
    </location>
</feature>
<dbReference type="RefSeq" id="WP_126636723.1">
    <property type="nucleotide sequence ID" value="NZ_BIFH01000016.1"/>
</dbReference>
<dbReference type="PROSITE" id="PS51910">
    <property type="entry name" value="GH18_2"/>
    <property type="match status" value="1"/>
</dbReference>
<dbReference type="GO" id="GO:0008061">
    <property type="term" value="F:chitin binding"/>
    <property type="evidence" value="ECO:0007669"/>
    <property type="project" value="UniProtKB-KW"/>
</dbReference>
<keyword evidence="3" id="KW-0147">Chitin-binding</keyword>
<evidence type="ECO:0000313" key="13">
    <source>
        <dbReference type="Proteomes" id="UP000286931"/>
    </source>
</evidence>
<evidence type="ECO:0000256" key="5">
    <source>
        <dbReference type="ARBA" id="ARBA00022801"/>
    </source>
</evidence>
<evidence type="ECO:0000259" key="11">
    <source>
        <dbReference type="PROSITE" id="PS51910"/>
    </source>
</evidence>
<gene>
    <name evidence="12" type="ORF">EHYA_02194</name>
</gene>
<sequence length="710" mass="71279">MRRPSPLRTLATVVATAAASLGLVLTSGGAANAAAETTPTIAQTAAAAPAAAGQASAQAATPLPTRVFAPYFEAWTGESPATLSAQSGAKYLTMAFIQTPSKGSCTPYWNGDTGMPIAQSTFGADIAKIRAAGGDVIPSFGGYTADNTGTEIADSCTNVNSIATAMENVISTYDISRICLDIEDNSLTNTAGIDRRNKALKQVQAWAASNNRSLQVQYTLPTTTSGLADSGLAVLRNAVSNGTKVDVVNIMTFDYYDNQPHQMANDAKSAATGLKNQLGQLYPNKTQAELWAMVGVTVMPGVDDFGPAETFTTADAVTVVDWAKTQGISTLSMWALQRDNGSCPGGTAQDNCSGIPQEQWQFTHTFAPFTGGGGPVVNDFALSLNPTTGSVALGGTTSSTITTAVTQGNAQNVALTVTGAPGGVSASITPSTVTAGGSATLNVSASATATPGTYPLTVTGVGASATHSATYSLTVTSGPVTNDFTLFAGPASGSVTQGGSTSSTLTTGIAAGAAETIALTVSGTGNGLNATVTPASVTTGGTATLNISTTAALLPGTYPISITGTSPSATHSTVYTLTVNGSAGGLLNADLESGSLAPWTCQPGGAIVSTPTHGGTHALEVAAGAAQTGECRQTLQLAPNSTHTLTGWVRGNYAYLGVSGGATASTWASPGTTWAKLTVPFTVGASGSVTVYLHGWYAQGSVYGDDFAIS</sequence>
<dbReference type="FunFam" id="3.20.20.80:FF:000118">
    <property type="entry name" value="Probable bifunctional chitinase/lysozyme"/>
    <property type="match status" value="1"/>
</dbReference>
<dbReference type="GO" id="GO:0000272">
    <property type="term" value="P:polysaccharide catabolic process"/>
    <property type="evidence" value="ECO:0007669"/>
    <property type="project" value="UniProtKB-KW"/>
</dbReference>
<dbReference type="Gene3D" id="2.60.120.260">
    <property type="entry name" value="Galactose-binding domain-like"/>
    <property type="match status" value="1"/>
</dbReference>
<dbReference type="Proteomes" id="UP000286931">
    <property type="component" value="Unassembled WGS sequence"/>
</dbReference>
<comment type="caution">
    <text evidence="12">The sequence shown here is derived from an EMBL/GenBank/DDBJ whole genome shotgun (WGS) entry which is preliminary data.</text>
</comment>
<dbReference type="InterPro" id="IPR003305">
    <property type="entry name" value="CenC_carb-bd"/>
</dbReference>
<dbReference type="EMBL" id="BIFH01000016">
    <property type="protein sequence ID" value="GCD94525.1"/>
    <property type="molecule type" value="Genomic_DNA"/>
</dbReference>
<feature type="domain" description="GH18" evidence="11">
    <location>
        <begin position="66"/>
        <end position="373"/>
    </location>
</feature>
<comment type="catalytic activity">
    <reaction evidence="1">
        <text>Random endo-hydrolysis of N-acetyl-beta-D-glucosaminide (1-&gt;4)-beta-linkages in chitin and chitodextrins.</text>
        <dbReference type="EC" id="3.2.1.14"/>
    </reaction>
</comment>
<evidence type="ECO:0000256" key="9">
    <source>
        <dbReference type="ARBA" id="ARBA00023326"/>
    </source>
</evidence>
<organism evidence="12 13">
    <name type="scientific">Embleya hyalina</name>
    <dbReference type="NCBI Taxonomy" id="516124"/>
    <lineage>
        <taxon>Bacteria</taxon>
        <taxon>Bacillati</taxon>
        <taxon>Actinomycetota</taxon>
        <taxon>Actinomycetes</taxon>
        <taxon>Kitasatosporales</taxon>
        <taxon>Streptomycetaceae</taxon>
        <taxon>Embleya</taxon>
    </lineage>
</organism>
<keyword evidence="9" id="KW-0624">Polysaccharide degradation</keyword>
<dbReference type="CDD" id="cd06543">
    <property type="entry name" value="GH18_PF-ChiA-like"/>
    <property type="match status" value="1"/>
</dbReference>
<dbReference type="InterPro" id="IPR017853">
    <property type="entry name" value="GH"/>
</dbReference>
<keyword evidence="13" id="KW-1185">Reference proteome</keyword>
<dbReference type="GO" id="GO:0008843">
    <property type="term" value="F:endochitinase activity"/>
    <property type="evidence" value="ECO:0007669"/>
    <property type="project" value="UniProtKB-EC"/>
</dbReference>
<keyword evidence="7" id="KW-0119">Carbohydrate metabolism</keyword>
<dbReference type="AlphaFoldDB" id="A0A401YIU1"/>
<evidence type="ECO:0000313" key="12">
    <source>
        <dbReference type="EMBL" id="GCD94525.1"/>
    </source>
</evidence>
<keyword evidence="4 10" id="KW-0732">Signal</keyword>
<feature type="chain" id="PRO_5019520505" description="chitinase" evidence="10">
    <location>
        <begin position="34"/>
        <end position="710"/>
    </location>
</feature>